<dbReference type="Proteomes" id="UP001055439">
    <property type="component" value="Chromosome 4"/>
</dbReference>
<proteinExistence type="predicted"/>
<dbReference type="AlphaFoldDB" id="A0A9E7FN54"/>
<keyword evidence="2" id="KW-1185">Reference proteome</keyword>
<evidence type="ECO:0000313" key="1">
    <source>
        <dbReference type="EMBL" id="URD99349.1"/>
    </source>
</evidence>
<sequence length="98" mass="11614">MWRVRSRTPEDITSFLLRFPWIHLHQLPRLIQSPPFVCSLPHDPISPQSHMHCSQLKLQSSIFLPLLAYSSRFFEATPYPCKHMFQGFVHITSLFFFL</sequence>
<protein>
    <submittedName>
        <fullName evidence="1">Uncharacterized protein</fullName>
    </submittedName>
</protein>
<evidence type="ECO:0000313" key="2">
    <source>
        <dbReference type="Proteomes" id="UP001055439"/>
    </source>
</evidence>
<reference evidence="1" key="1">
    <citation type="submission" date="2022-05" db="EMBL/GenBank/DDBJ databases">
        <title>The Musa troglodytarum L. genome provides insights into the mechanism of non-climacteric behaviour and enrichment of carotenoids.</title>
        <authorList>
            <person name="Wang J."/>
        </authorList>
    </citation>
    <scope>NUCLEOTIDE SEQUENCE</scope>
    <source>
        <tissue evidence="1">Leaf</tissue>
    </source>
</reference>
<organism evidence="1 2">
    <name type="scientific">Musa troglodytarum</name>
    <name type="common">fe'i banana</name>
    <dbReference type="NCBI Taxonomy" id="320322"/>
    <lineage>
        <taxon>Eukaryota</taxon>
        <taxon>Viridiplantae</taxon>
        <taxon>Streptophyta</taxon>
        <taxon>Embryophyta</taxon>
        <taxon>Tracheophyta</taxon>
        <taxon>Spermatophyta</taxon>
        <taxon>Magnoliopsida</taxon>
        <taxon>Liliopsida</taxon>
        <taxon>Zingiberales</taxon>
        <taxon>Musaceae</taxon>
        <taxon>Musa</taxon>
    </lineage>
</organism>
<name>A0A9E7FN54_9LILI</name>
<accession>A0A9E7FN54</accession>
<dbReference type="EMBL" id="CP097506">
    <property type="protein sequence ID" value="URD99349.1"/>
    <property type="molecule type" value="Genomic_DNA"/>
</dbReference>
<gene>
    <name evidence="1" type="ORF">MUK42_25467</name>
</gene>